<feature type="compositionally biased region" description="Basic residues" evidence="1">
    <location>
        <begin position="306"/>
        <end position="317"/>
    </location>
</feature>
<evidence type="ECO:0000313" key="3">
    <source>
        <dbReference type="Proteomes" id="UP000587527"/>
    </source>
</evidence>
<gene>
    <name evidence="2" type="ORF">F4553_005619</name>
</gene>
<evidence type="ECO:0000313" key="2">
    <source>
        <dbReference type="EMBL" id="MBB5872185.1"/>
    </source>
</evidence>
<keyword evidence="2" id="KW-0540">Nuclease</keyword>
<organism evidence="2 3">
    <name type="scientific">Allocatelliglobosispora scoriae</name>
    <dbReference type="NCBI Taxonomy" id="643052"/>
    <lineage>
        <taxon>Bacteria</taxon>
        <taxon>Bacillati</taxon>
        <taxon>Actinomycetota</taxon>
        <taxon>Actinomycetes</taxon>
        <taxon>Micromonosporales</taxon>
        <taxon>Micromonosporaceae</taxon>
        <taxon>Allocatelliglobosispora</taxon>
    </lineage>
</organism>
<reference evidence="2 3" key="1">
    <citation type="submission" date="2020-08" db="EMBL/GenBank/DDBJ databases">
        <title>Sequencing the genomes of 1000 actinobacteria strains.</title>
        <authorList>
            <person name="Klenk H.-P."/>
        </authorList>
    </citation>
    <scope>NUCLEOTIDE SEQUENCE [LARGE SCALE GENOMIC DNA]</scope>
    <source>
        <strain evidence="2 3">DSM 45362</strain>
    </source>
</reference>
<evidence type="ECO:0000256" key="1">
    <source>
        <dbReference type="SAM" id="MobiDB-lite"/>
    </source>
</evidence>
<name>A0A841BWX9_9ACTN</name>
<accession>A0A841BWX9</accession>
<dbReference type="InterPro" id="IPR011335">
    <property type="entry name" value="Restrct_endonuc-II-like"/>
</dbReference>
<comment type="caution">
    <text evidence="2">The sequence shown here is derived from an EMBL/GenBank/DDBJ whole genome shotgun (WGS) entry which is preliminary data.</text>
</comment>
<dbReference type="AlphaFoldDB" id="A0A841BWX9"/>
<feature type="region of interest" description="Disordered" evidence="1">
    <location>
        <begin position="292"/>
        <end position="317"/>
    </location>
</feature>
<dbReference type="SUPFAM" id="SSF52980">
    <property type="entry name" value="Restriction endonuclease-like"/>
    <property type="match status" value="1"/>
</dbReference>
<keyword evidence="3" id="KW-1185">Reference proteome</keyword>
<dbReference type="RefSeq" id="WP_184841597.1">
    <property type="nucleotide sequence ID" value="NZ_JACHMN010000003.1"/>
</dbReference>
<protein>
    <submittedName>
        <fullName evidence="2">Very-short-patch-repair endonuclease</fullName>
    </submittedName>
</protein>
<keyword evidence="2" id="KW-0255">Endonuclease</keyword>
<dbReference type="GO" id="GO:0004519">
    <property type="term" value="F:endonuclease activity"/>
    <property type="evidence" value="ECO:0007669"/>
    <property type="project" value="UniProtKB-KW"/>
</dbReference>
<sequence length="317" mass="35684">MGEMLSRLPAVVAGTAFRSEFYTWYGIQRSQFERAGLVHLAYDTWLFPDGSDFSHDDLIVTLLELASPYAALSHESAQRWYGVPVDGRYRDPRLHITSDPYEPAIQRQEFVTHVAGLSEYDVWRERDVRVTSPERLFLDIAGRCDREQLIVLGDALLRRGLTTIEAIQERLLTAQRVRGVRIAREIAPLLNGVAASPPESVLRLRFHDRRLPAPTPGAAVQVGGLVVHPDLPWPDYQVAVEYEGRQHAERAQFELDVNRYSALAAAGWLIIRASSQDLRDGSRTLIGRVSSALTSRGWTPPPPPPRRGRGRPPRNSR</sequence>
<dbReference type="Proteomes" id="UP000587527">
    <property type="component" value="Unassembled WGS sequence"/>
</dbReference>
<keyword evidence="2" id="KW-0378">Hydrolase</keyword>
<proteinExistence type="predicted"/>
<dbReference type="EMBL" id="JACHMN010000003">
    <property type="protein sequence ID" value="MBB5872185.1"/>
    <property type="molecule type" value="Genomic_DNA"/>
</dbReference>